<dbReference type="RefSeq" id="XP_001567749.1">
    <property type="nucleotide sequence ID" value="XM_001567699.1"/>
</dbReference>
<sequence length="132" mass="15187">MLCRSQVLLRVSPFALYLHEFSKSSSAKRTKGICAAAAKMYRRLSPAEKRALVQRAEVTTFPSQVAYRRMFKREMKNLQDMPLSKRHKHIKVKWASMKKSLTRTAPKTVPSAKRKVKRVSKTARKTAKGPRK</sequence>
<evidence type="ECO:0000256" key="1">
    <source>
        <dbReference type="SAM" id="MobiDB-lite"/>
    </source>
</evidence>
<dbReference type="KEGG" id="lbz:LBRM_32_4010"/>
<evidence type="ECO:0000313" key="2">
    <source>
        <dbReference type="EMBL" id="SYZ68913.1"/>
    </source>
</evidence>
<dbReference type="PANTHER" id="PTHR37564">
    <property type="entry name" value="KINETOPLAST DNA-ASSOCIATED PROTEIN"/>
    <property type="match status" value="1"/>
</dbReference>
<dbReference type="Proteomes" id="UP000319462">
    <property type="component" value="Chromosome 32"/>
</dbReference>
<accession>A0A3P3ZF70</accession>
<dbReference type="VEuPathDB" id="TriTrypDB:LbrM.32.4010"/>
<dbReference type="EMBL" id="LS997631">
    <property type="protein sequence ID" value="SYZ68913.1"/>
    <property type="molecule type" value="Genomic_DNA"/>
</dbReference>
<feature type="region of interest" description="Disordered" evidence="1">
    <location>
        <begin position="101"/>
        <end position="132"/>
    </location>
</feature>
<reference evidence="2 3" key="1">
    <citation type="submission" date="2018-09" db="EMBL/GenBank/DDBJ databases">
        <authorList>
            <person name="Peiro R."/>
            <person name="Begona"/>
            <person name="Cbmso G."/>
            <person name="Lopez M."/>
            <person name="Gonzalez S."/>
        </authorList>
    </citation>
    <scope>NUCLEOTIDE SEQUENCE [LARGE SCALE GENOMIC DNA]</scope>
</reference>
<gene>
    <name evidence="2" type="ORF">LBRM2904_32.4000</name>
</gene>
<name>A0A3P3ZF70_LEIBR</name>
<evidence type="ECO:0000313" key="3">
    <source>
        <dbReference type="Proteomes" id="UP000319462"/>
    </source>
</evidence>
<proteinExistence type="predicted"/>
<organism evidence="2 3">
    <name type="scientific">Leishmania braziliensis MHOM/BR/75/M2904</name>
    <dbReference type="NCBI Taxonomy" id="420245"/>
    <lineage>
        <taxon>Eukaryota</taxon>
        <taxon>Discoba</taxon>
        <taxon>Euglenozoa</taxon>
        <taxon>Kinetoplastea</taxon>
        <taxon>Metakinetoplastina</taxon>
        <taxon>Trypanosomatida</taxon>
        <taxon>Trypanosomatidae</taxon>
        <taxon>Leishmaniinae</taxon>
        <taxon>Leishmania</taxon>
        <taxon>Leishmania braziliensis species complex</taxon>
    </lineage>
</organism>
<feature type="compositionally biased region" description="Basic residues" evidence="1">
    <location>
        <begin position="112"/>
        <end position="132"/>
    </location>
</feature>
<dbReference type="AlphaFoldDB" id="A0A3P3ZF70"/>
<dbReference type="PANTHER" id="PTHR37564:SF4">
    <property type="entry name" value="DNA-ASSOCIATED PROTEIN, PUTATIVE-RELATED"/>
    <property type="match status" value="1"/>
</dbReference>
<dbReference type="InterPro" id="IPR052695">
    <property type="entry name" value="Kinetoplast-DNA-binding"/>
</dbReference>
<protein>
    <submittedName>
        <fullName evidence="2">Kinetoplast-associated_protein_p18-2</fullName>
    </submittedName>
</protein>